<dbReference type="Proteomes" id="UP000014071">
    <property type="component" value="Unassembled WGS sequence"/>
</dbReference>
<dbReference type="HOGENOM" id="CLU_1230383_0_0_1"/>
<dbReference type="GeneID" id="24108640"/>
<evidence type="ECO:0000313" key="2">
    <source>
        <dbReference type="EMBL" id="GAC95774.1"/>
    </source>
</evidence>
<sequence>MHFQSRSECSEVRSDTARPKTDASLAVVTSCTCRILLAPKLSADNAIAGLQSAASQRVVLCQLCVSLLVCPRLECSKQDAEFAHAAVGAETQKKKHRSRHAVHHDSPRLQPKRPSLETIDNTLASRRYCMAIDPEMPCSLDRKQWACLRKHTYNVSGIQSREIRCQAFLIVWLRRNSPTAWMSIKNNRGSPRLRTMATSRWRVATGAAVEIAHVQASDSDLPLGS</sequence>
<proteinExistence type="predicted"/>
<dbReference type="AlphaFoldDB" id="R9P3A2"/>
<dbReference type="EMBL" id="DF238796">
    <property type="protein sequence ID" value="GAC95774.1"/>
    <property type="molecule type" value="Genomic_DNA"/>
</dbReference>
<name>R9P3A2_PSEHS</name>
<gene>
    <name evidence="2" type="ORF">PHSY_003350</name>
</gene>
<evidence type="ECO:0000313" key="3">
    <source>
        <dbReference type="Proteomes" id="UP000014071"/>
    </source>
</evidence>
<feature type="region of interest" description="Disordered" evidence="1">
    <location>
        <begin position="90"/>
        <end position="114"/>
    </location>
</feature>
<reference evidence="3" key="1">
    <citation type="journal article" date="2013" name="Genome Announc.">
        <title>Draft genome sequence of the basidiomycetous yeast-like fungus Pseudozyma hubeiensis SY62, which produces an abundant amount of the biosurfactant mannosylerythritol lipids.</title>
        <authorList>
            <person name="Konishi M."/>
            <person name="Hatada Y."/>
            <person name="Horiuchi J."/>
        </authorList>
    </citation>
    <scope>NUCLEOTIDE SEQUENCE [LARGE SCALE GENOMIC DNA]</scope>
    <source>
        <strain evidence="3">SY62</strain>
    </source>
</reference>
<accession>R9P3A2</accession>
<protein>
    <submittedName>
        <fullName evidence="2">Uncharacterized protein</fullName>
    </submittedName>
</protein>
<feature type="compositionally biased region" description="Basic residues" evidence="1">
    <location>
        <begin position="93"/>
        <end position="102"/>
    </location>
</feature>
<keyword evidence="3" id="KW-1185">Reference proteome</keyword>
<evidence type="ECO:0000256" key="1">
    <source>
        <dbReference type="SAM" id="MobiDB-lite"/>
    </source>
</evidence>
<organism evidence="2 3">
    <name type="scientific">Pseudozyma hubeiensis (strain SY62)</name>
    <name type="common">Yeast</name>
    <dbReference type="NCBI Taxonomy" id="1305764"/>
    <lineage>
        <taxon>Eukaryota</taxon>
        <taxon>Fungi</taxon>
        <taxon>Dikarya</taxon>
        <taxon>Basidiomycota</taxon>
        <taxon>Ustilaginomycotina</taxon>
        <taxon>Ustilaginomycetes</taxon>
        <taxon>Ustilaginales</taxon>
        <taxon>Ustilaginaceae</taxon>
        <taxon>Pseudozyma</taxon>
    </lineage>
</organism>
<dbReference type="RefSeq" id="XP_012189361.1">
    <property type="nucleotide sequence ID" value="XM_012333971.1"/>
</dbReference>